<evidence type="ECO:0000313" key="2">
    <source>
        <dbReference type="EMBL" id="BBH93135.1"/>
    </source>
</evidence>
<evidence type="ECO:0000256" key="1">
    <source>
        <dbReference type="SAM" id="Phobius"/>
    </source>
</evidence>
<name>A0A455T3R2_9CHLR</name>
<protein>
    <submittedName>
        <fullName evidence="2">Uncharacterized protein</fullName>
    </submittedName>
</protein>
<dbReference type="EMBL" id="AP019377">
    <property type="protein sequence ID" value="BBH93135.1"/>
    <property type="molecule type" value="Genomic_DNA"/>
</dbReference>
<reference evidence="2" key="1">
    <citation type="submission" date="2018-12" db="EMBL/GenBank/DDBJ databases">
        <title>Novel natural products biosynthetic potential of the class Ktedonobacteria.</title>
        <authorList>
            <person name="Zheng Y."/>
            <person name="Saitou A."/>
            <person name="Wang C.M."/>
            <person name="Toyoda A."/>
            <person name="Minakuchi Y."/>
            <person name="Sekiguchi Y."/>
            <person name="Ueda K."/>
            <person name="Takano H."/>
            <person name="Sakai Y."/>
            <person name="Yokota A."/>
            <person name="Yabe S."/>
        </authorList>
    </citation>
    <scope>NUCLEOTIDE SEQUENCE</scope>
    <source>
        <strain evidence="2">A3-2</strain>
    </source>
</reference>
<feature type="transmembrane region" description="Helical" evidence="1">
    <location>
        <begin position="47"/>
        <end position="66"/>
    </location>
</feature>
<keyword evidence="1" id="KW-0812">Transmembrane</keyword>
<organism evidence="2">
    <name type="scientific">Thermogemmatispora argillosa</name>
    <dbReference type="NCBI Taxonomy" id="2045280"/>
    <lineage>
        <taxon>Bacteria</taxon>
        <taxon>Bacillati</taxon>
        <taxon>Chloroflexota</taxon>
        <taxon>Ktedonobacteria</taxon>
        <taxon>Thermogemmatisporales</taxon>
        <taxon>Thermogemmatisporaceae</taxon>
        <taxon>Thermogemmatispora</taxon>
    </lineage>
</organism>
<keyword evidence="1" id="KW-0472">Membrane</keyword>
<gene>
    <name evidence="2" type="ORF">KTA_13340</name>
</gene>
<accession>A0A455T3R2</accession>
<dbReference type="AlphaFoldDB" id="A0A455T3R2"/>
<proteinExistence type="predicted"/>
<keyword evidence="1" id="KW-1133">Transmembrane helix</keyword>
<feature type="transmembrane region" description="Helical" evidence="1">
    <location>
        <begin position="7"/>
        <end position="27"/>
    </location>
</feature>
<sequence>MSGQGRLWPVALGLGLALLVLTIFVYGGSGLLVFSPPQVRQMPFESLSTLSCLLTALALALLAMLWRRTRSLP</sequence>